<dbReference type="Proteomes" id="UP000242515">
    <property type="component" value="Unassembled WGS sequence"/>
</dbReference>
<protein>
    <submittedName>
        <fullName evidence="1">Uncharacterized protein</fullName>
    </submittedName>
</protein>
<name>A0A1H9M4V2_9GAMM</name>
<gene>
    <name evidence="1" type="ORF">SAMN05216522_11384</name>
</gene>
<dbReference type="STRING" id="988801.SAMN05216522_11384"/>
<reference evidence="2" key="1">
    <citation type="submission" date="2016-10" db="EMBL/GenBank/DDBJ databases">
        <authorList>
            <person name="Varghese N."/>
            <person name="Submissions S."/>
        </authorList>
    </citation>
    <scope>NUCLEOTIDE SEQUENCE [LARGE SCALE GENOMIC DNA]</scope>
    <source>
        <strain evidence="2">8N4</strain>
    </source>
</reference>
<evidence type="ECO:0000313" key="1">
    <source>
        <dbReference type="EMBL" id="SER18527.1"/>
    </source>
</evidence>
<dbReference type="AlphaFoldDB" id="A0A1H9M4V2"/>
<evidence type="ECO:0000313" key="2">
    <source>
        <dbReference type="Proteomes" id="UP000242515"/>
    </source>
</evidence>
<proteinExistence type="predicted"/>
<dbReference type="EMBL" id="FOGC01000013">
    <property type="protein sequence ID" value="SER18527.1"/>
    <property type="molecule type" value="Genomic_DNA"/>
</dbReference>
<sequence>MIDIREELEEANKDFINIHDFIVKVRSQVAGDLRLICRWILSKIAAADGNLPVSVYKVDFFYRMETHFNSYEDDLSFLELNLKEVISREKLPVEHISGLDDGLWVDDNFFDFGFSITELKPVFPNINLDKGKIKTSGWGEYAPPSPSASTNAVIDTPIEHSPAIEWGKRFAGRAAALDIIGAISKILVEKSGNKYLHGENVSANAIADSVVEMMDTINKNKSTENYRKLIGEALKISGLSTEE</sequence>
<accession>A0A1H9M4V2</accession>
<organism evidence="1 2">
    <name type="scientific">Rosenbergiella nectarea</name>
    <dbReference type="NCBI Taxonomy" id="988801"/>
    <lineage>
        <taxon>Bacteria</taxon>
        <taxon>Pseudomonadati</taxon>
        <taxon>Pseudomonadota</taxon>
        <taxon>Gammaproteobacteria</taxon>
        <taxon>Enterobacterales</taxon>
        <taxon>Erwiniaceae</taxon>
        <taxon>Rosenbergiella</taxon>
    </lineage>
</organism>
<keyword evidence="2" id="KW-1185">Reference proteome</keyword>